<name>A0A2C6MA98_9FIRM</name>
<comment type="caution">
    <text evidence="5">The sequence shown here is derived from an EMBL/GenBank/DDBJ whole genome shotgun (WGS) entry which is preliminary data.</text>
</comment>
<protein>
    <recommendedName>
        <fullName evidence="4">Core-binding (CB) domain-containing protein</fullName>
    </recommendedName>
</protein>
<organism evidence="5 6">
    <name type="scientific">Desulforamulus profundi</name>
    <dbReference type="NCBI Taxonomy" id="1383067"/>
    <lineage>
        <taxon>Bacteria</taxon>
        <taxon>Bacillati</taxon>
        <taxon>Bacillota</taxon>
        <taxon>Clostridia</taxon>
        <taxon>Eubacteriales</taxon>
        <taxon>Peptococcaceae</taxon>
        <taxon>Desulforamulus</taxon>
    </lineage>
</organism>
<accession>A0A2C6MA98</accession>
<dbReference type="Pfam" id="PF02899">
    <property type="entry name" value="Phage_int_SAM_1"/>
    <property type="match status" value="1"/>
</dbReference>
<dbReference type="EMBL" id="AWQQ01000140">
    <property type="protein sequence ID" value="PHJ36918.1"/>
    <property type="molecule type" value="Genomic_DNA"/>
</dbReference>
<dbReference type="AlphaFoldDB" id="A0A2C6MA98"/>
<dbReference type="Proteomes" id="UP000222564">
    <property type="component" value="Unassembled WGS sequence"/>
</dbReference>
<keyword evidence="6" id="KW-1185">Reference proteome</keyword>
<dbReference type="InterPro" id="IPR044068">
    <property type="entry name" value="CB"/>
</dbReference>
<dbReference type="PROSITE" id="PS51900">
    <property type="entry name" value="CB"/>
    <property type="match status" value="1"/>
</dbReference>
<evidence type="ECO:0000313" key="5">
    <source>
        <dbReference type="EMBL" id="PHJ36918.1"/>
    </source>
</evidence>
<evidence type="ECO:0000256" key="3">
    <source>
        <dbReference type="PROSITE-ProRule" id="PRU01248"/>
    </source>
</evidence>
<dbReference type="GO" id="GO:0015074">
    <property type="term" value="P:DNA integration"/>
    <property type="evidence" value="ECO:0007669"/>
    <property type="project" value="InterPro"/>
</dbReference>
<evidence type="ECO:0000256" key="1">
    <source>
        <dbReference type="ARBA" id="ARBA00008857"/>
    </source>
</evidence>
<gene>
    <name evidence="5" type="ORF">P378_19460</name>
</gene>
<evidence type="ECO:0000259" key="4">
    <source>
        <dbReference type="PROSITE" id="PS51900"/>
    </source>
</evidence>
<dbReference type="InterPro" id="IPR010998">
    <property type="entry name" value="Integrase_recombinase_N"/>
</dbReference>
<dbReference type="OrthoDB" id="9771888at2"/>
<evidence type="ECO:0000256" key="2">
    <source>
        <dbReference type="ARBA" id="ARBA00023125"/>
    </source>
</evidence>
<evidence type="ECO:0000313" key="6">
    <source>
        <dbReference type="Proteomes" id="UP000222564"/>
    </source>
</evidence>
<keyword evidence="2 3" id="KW-0238">DNA-binding</keyword>
<reference evidence="5 6" key="1">
    <citation type="submission" date="2013-09" db="EMBL/GenBank/DDBJ databases">
        <title>Biodegradation of hydrocarbons in the deep terrestrial subsurface : characterization of a microbial consortium composed of two Desulfotomaculum species originating from a deep geological formation.</title>
        <authorList>
            <person name="Aullo T."/>
            <person name="Berlendis S."/>
            <person name="Lascourreges J.-F."/>
            <person name="Dessort D."/>
            <person name="Saint-Laurent S."/>
            <person name="Schraauwers B."/>
            <person name="Mas J."/>
            <person name="Magot M."/>
            <person name="Ranchou-Peyruse A."/>
        </authorList>
    </citation>
    <scope>NUCLEOTIDE SEQUENCE [LARGE SCALE GENOMIC DNA]</scope>
    <source>
        <strain evidence="5 6">Bs107</strain>
    </source>
</reference>
<sequence length="125" mass="14431">MSKQSKPDFADYIYSYFMKYLPLQRGLSPNTISSYSCSLMLLYQFCKSERGIPYEKLSLDRIDKQVVDDYLLWLEASRNNSAATRNQRLSALKSLFQYIRSESVVYTALCCDILSIPEKKTPTAP</sequence>
<feature type="domain" description="Core-binding (CB)" evidence="4">
    <location>
        <begin position="4"/>
        <end position="100"/>
    </location>
</feature>
<comment type="similarity">
    <text evidence="1">Belongs to the 'phage' integrase family.</text>
</comment>
<dbReference type="RefSeq" id="WP_099084095.1">
    <property type="nucleotide sequence ID" value="NZ_AWQQ01000140.1"/>
</dbReference>
<dbReference type="Gene3D" id="1.10.150.130">
    <property type="match status" value="1"/>
</dbReference>
<proteinExistence type="inferred from homology"/>
<dbReference type="InterPro" id="IPR004107">
    <property type="entry name" value="Integrase_SAM-like_N"/>
</dbReference>
<dbReference type="GO" id="GO:0003677">
    <property type="term" value="F:DNA binding"/>
    <property type="evidence" value="ECO:0007669"/>
    <property type="project" value="UniProtKB-UniRule"/>
</dbReference>
<dbReference type="SUPFAM" id="SSF47823">
    <property type="entry name" value="lambda integrase-like, N-terminal domain"/>
    <property type="match status" value="1"/>
</dbReference>